<keyword evidence="4" id="KW-0804">Transcription</keyword>
<evidence type="ECO:0000256" key="4">
    <source>
        <dbReference type="ARBA" id="ARBA00023163"/>
    </source>
</evidence>
<dbReference type="CDD" id="cd05466">
    <property type="entry name" value="PBP2_LTTR_substrate"/>
    <property type="match status" value="1"/>
</dbReference>
<accession>A0ABS1UD16</accession>
<dbReference type="Gene3D" id="3.40.190.10">
    <property type="entry name" value="Periplasmic binding protein-like II"/>
    <property type="match status" value="2"/>
</dbReference>
<sequence length="306" mass="33853">MSQVHYFLAVAEELNFTRAAERCGVSQPSLTRAIKLLEHEFGGPLFHRERRNTHLTDLGRMVHPYLADIYAAASASRHLAREYARLDRTPLKLGIMCTIAPDEFIGLITAIRAEHPGIELQLCDDTAKRLRTRLIEGDLEVAIYASPGGEPDGRTHVLPLFRERMIMVVHPRHPRAGQGSVRIEEVNGERYVQRNNCEFIGFADAVLEEQGITPAYRSERDDWALAMVAAGLGFGILPANSAGHPGVVALPLVEPEFLREVGLVSVRGRPHSPAAGALVREAMRKKWFGRSALGVSPAPAERRHTV</sequence>
<keyword evidence="3" id="KW-0238">DNA-binding</keyword>
<dbReference type="InterPro" id="IPR005119">
    <property type="entry name" value="LysR_subst-bd"/>
</dbReference>
<dbReference type="PANTHER" id="PTHR30346">
    <property type="entry name" value="TRANSCRIPTIONAL DUAL REGULATOR HCAR-RELATED"/>
    <property type="match status" value="1"/>
</dbReference>
<dbReference type="InterPro" id="IPR000847">
    <property type="entry name" value="LysR_HTH_N"/>
</dbReference>
<dbReference type="Gene3D" id="1.10.10.10">
    <property type="entry name" value="Winged helix-like DNA-binding domain superfamily/Winged helix DNA-binding domain"/>
    <property type="match status" value="1"/>
</dbReference>
<dbReference type="PRINTS" id="PR00039">
    <property type="entry name" value="HTHLYSR"/>
</dbReference>
<dbReference type="Pfam" id="PF03466">
    <property type="entry name" value="LysR_substrate"/>
    <property type="match status" value="1"/>
</dbReference>
<name>A0ABS1UD16_9PROT</name>
<proteinExistence type="inferred from homology"/>
<dbReference type="SUPFAM" id="SSF46785">
    <property type="entry name" value="Winged helix' DNA-binding domain"/>
    <property type="match status" value="1"/>
</dbReference>
<dbReference type="Proteomes" id="UP000660885">
    <property type="component" value="Unassembled WGS sequence"/>
</dbReference>
<keyword evidence="7" id="KW-1185">Reference proteome</keyword>
<dbReference type="InterPro" id="IPR036388">
    <property type="entry name" value="WH-like_DNA-bd_sf"/>
</dbReference>
<reference evidence="6 7" key="1">
    <citation type="submission" date="2021-01" db="EMBL/GenBank/DDBJ databases">
        <title>Belnapia mucosa sp. nov. and Belnapia arida sp. nov., isolated from the Tabernas Desert (Almeria, Spain).</title>
        <authorList>
            <person name="Molina-Menor E."/>
            <person name="Vidal-Verdu A."/>
            <person name="Calonge A."/>
            <person name="Satari L."/>
            <person name="Pereto J."/>
            <person name="Porcar M."/>
        </authorList>
    </citation>
    <scope>NUCLEOTIDE SEQUENCE [LARGE SCALE GENOMIC DNA]</scope>
    <source>
        <strain evidence="6 7">T18</strain>
    </source>
</reference>
<dbReference type="EMBL" id="JAETWB010000045">
    <property type="protein sequence ID" value="MBL6082045.1"/>
    <property type="molecule type" value="Genomic_DNA"/>
</dbReference>
<dbReference type="RefSeq" id="WP_236038788.1">
    <property type="nucleotide sequence ID" value="NZ_JAETWB010000045.1"/>
</dbReference>
<evidence type="ECO:0000256" key="1">
    <source>
        <dbReference type="ARBA" id="ARBA00009437"/>
    </source>
</evidence>
<dbReference type="Pfam" id="PF00126">
    <property type="entry name" value="HTH_1"/>
    <property type="match status" value="1"/>
</dbReference>
<comment type="caution">
    <text evidence="6">The sequence shown here is derived from an EMBL/GenBank/DDBJ whole genome shotgun (WGS) entry which is preliminary data.</text>
</comment>
<keyword evidence="2" id="KW-0805">Transcription regulation</keyword>
<feature type="domain" description="HTH lysR-type" evidence="5">
    <location>
        <begin position="1"/>
        <end position="56"/>
    </location>
</feature>
<comment type="similarity">
    <text evidence="1">Belongs to the LysR transcriptional regulatory family.</text>
</comment>
<gene>
    <name evidence="6" type="ORF">JMJ56_29130</name>
</gene>
<evidence type="ECO:0000256" key="3">
    <source>
        <dbReference type="ARBA" id="ARBA00023125"/>
    </source>
</evidence>
<evidence type="ECO:0000313" key="6">
    <source>
        <dbReference type="EMBL" id="MBL6082045.1"/>
    </source>
</evidence>
<dbReference type="SUPFAM" id="SSF53850">
    <property type="entry name" value="Periplasmic binding protein-like II"/>
    <property type="match status" value="1"/>
</dbReference>
<protein>
    <submittedName>
        <fullName evidence="6">LysR family transcriptional regulator</fullName>
    </submittedName>
</protein>
<evidence type="ECO:0000256" key="2">
    <source>
        <dbReference type="ARBA" id="ARBA00023015"/>
    </source>
</evidence>
<dbReference type="PROSITE" id="PS50931">
    <property type="entry name" value="HTH_LYSR"/>
    <property type="match status" value="1"/>
</dbReference>
<dbReference type="InterPro" id="IPR036390">
    <property type="entry name" value="WH_DNA-bd_sf"/>
</dbReference>
<organism evidence="6 7">
    <name type="scientific">Belnapia arida</name>
    <dbReference type="NCBI Taxonomy" id="2804533"/>
    <lineage>
        <taxon>Bacteria</taxon>
        <taxon>Pseudomonadati</taxon>
        <taxon>Pseudomonadota</taxon>
        <taxon>Alphaproteobacteria</taxon>
        <taxon>Acetobacterales</taxon>
        <taxon>Roseomonadaceae</taxon>
        <taxon>Belnapia</taxon>
    </lineage>
</organism>
<evidence type="ECO:0000259" key="5">
    <source>
        <dbReference type="PROSITE" id="PS50931"/>
    </source>
</evidence>
<dbReference type="PANTHER" id="PTHR30346:SF28">
    <property type="entry name" value="HTH-TYPE TRANSCRIPTIONAL REGULATOR CYNR"/>
    <property type="match status" value="1"/>
</dbReference>
<evidence type="ECO:0000313" key="7">
    <source>
        <dbReference type="Proteomes" id="UP000660885"/>
    </source>
</evidence>